<feature type="region of interest" description="Disordered" evidence="3">
    <location>
        <begin position="285"/>
        <end position="311"/>
    </location>
</feature>
<evidence type="ECO:0000313" key="9">
    <source>
        <dbReference type="RefSeq" id="XP_046593409.1"/>
    </source>
</evidence>
<evidence type="ECO:0000313" key="6">
    <source>
        <dbReference type="RefSeq" id="XP_015511801.2"/>
    </source>
</evidence>
<evidence type="ECO:0000256" key="1">
    <source>
        <dbReference type="ARBA" id="ARBA00022737"/>
    </source>
</evidence>
<dbReference type="PRINTS" id="PR00633">
    <property type="entry name" value="RCCNDNSATION"/>
</dbReference>
<dbReference type="InterPro" id="IPR051625">
    <property type="entry name" value="Signaling_Regulatory_Domain"/>
</dbReference>
<dbReference type="FunCoup" id="A0A6J0BC07">
    <property type="interactions" value="5"/>
</dbReference>
<proteinExistence type="predicted"/>
<dbReference type="GeneID" id="107218438"/>
<feature type="domain" description="RCC1-like" evidence="4">
    <location>
        <begin position="824"/>
        <end position="1066"/>
    </location>
</feature>
<dbReference type="Pfam" id="PF25390">
    <property type="entry name" value="WD40_RLD"/>
    <property type="match status" value="1"/>
</dbReference>
<dbReference type="PROSITE" id="PS50012">
    <property type="entry name" value="RCC1_3"/>
    <property type="match status" value="4"/>
</dbReference>
<organism evidence="5 6">
    <name type="scientific">Neodiprion lecontei</name>
    <name type="common">Redheaded pine sawfly</name>
    <dbReference type="NCBI Taxonomy" id="441921"/>
    <lineage>
        <taxon>Eukaryota</taxon>
        <taxon>Metazoa</taxon>
        <taxon>Ecdysozoa</taxon>
        <taxon>Arthropoda</taxon>
        <taxon>Hexapoda</taxon>
        <taxon>Insecta</taxon>
        <taxon>Pterygota</taxon>
        <taxon>Neoptera</taxon>
        <taxon>Endopterygota</taxon>
        <taxon>Hymenoptera</taxon>
        <taxon>Tenthredinoidea</taxon>
        <taxon>Diprionidae</taxon>
        <taxon>Diprioninae</taxon>
        <taxon>Neodiprion</taxon>
    </lineage>
</organism>
<feature type="compositionally biased region" description="Low complexity" evidence="3">
    <location>
        <begin position="1122"/>
        <end position="1136"/>
    </location>
</feature>
<feature type="repeat" description="RCC1" evidence="2">
    <location>
        <begin position="1006"/>
        <end position="1056"/>
    </location>
</feature>
<dbReference type="InterPro" id="IPR058923">
    <property type="entry name" value="RCC1-like_dom"/>
</dbReference>
<evidence type="ECO:0000256" key="3">
    <source>
        <dbReference type="SAM" id="MobiDB-lite"/>
    </source>
</evidence>
<feature type="compositionally biased region" description="Polar residues" evidence="3">
    <location>
        <begin position="1109"/>
        <end position="1121"/>
    </location>
</feature>
<dbReference type="OrthoDB" id="16281at2759"/>
<keyword evidence="5" id="KW-1185">Reference proteome</keyword>
<dbReference type="InterPro" id="IPR009091">
    <property type="entry name" value="RCC1/BLIP-II"/>
</dbReference>
<feature type="region of interest" description="Disordered" evidence="3">
    <location>
        <begin position="1109"/>
        <end position="1150"/>
    </location>
</feature>
<reference evidence="6 7" key="1">
    <citation type="submission" date="2025-05" db="UniProtKB">
        <authorList>
            <consortium name="RefSeq"/>
        </authorList>
    </citation>
    <scope>IDENTIFICATION</scope>
    <source>
        <tissue evidence="6 7">Thorax and Abdomen</tissue>
    </source>
</reference>
<dbReference type="RefSeq" id="XP_015511801.2">
    <property type="nucleotide sequence ID" value="XM_015656315.2"/>
</dbReference>
<protein>
    <submittedName>
        <fullName evidence="6 7">Uncharacterized protein LOC107218438</fullName>
    </submittedName>
</protein>
<evidence type="ECO:0000313" key="7">
    <source>
        <dbReference type="RefSeq" id="XP_046593407.1"/>
    </source>
</evidence>
<dbReference type="Gene3D" id="2.130.10.30">
    <property type="entry name" value="Regulator of chromosome condensation 1/beta-lactamase-inhibitor protein II"/>
    <property type="match status" value="2"/>
</dbReference>
<evidence type="ECO:0000256" key="2">
    <source>
        <dbReference type="PROSITE-ProRule" id="PRU00235"/>
    </source>
</evidence>
<dbReference type="SUPFAM" id="SSF50985">
    <property type="entry name" value="RCC1/BLIP-II"/>
    <property type="match status" value="2"/>
</dbReference>
<feature type="repeat" description="RCC1" evidence="2">
    <location>
        <begin position="902"/>
        <end position="953"/>
    </location>
</feature>
<dbReference type="RefSeq" id="XP_046593407.1">
    <property type="nucleotide sequence ID" value="XM_046737451.1"/>
</dbReference>
<dbReference type="InParanoid" id="A0A6J0BC07"/>
<feature type="repeat" description="RCC1" evidence="2">
    <location>
        <begin position="954"/>
        <end position="1005"/>
    </location>
</feature>
<dbReference type="PROSITE" id="PS00626">
    <property type="entry name" value="RCC1_2"/>
    <property type="match status" value="1"/>
</dbReference>
<dbReference type="InterPro" id="IPR036322">
    <property type="entry name" value="WD40_repeat_dom_sf"/>
</dbReference>
<accession>A0A6J0BC07</accession>
<gene>
    <name evidence="6 7 8 9" type="primary">LOC107218438</name>
</gene>
<dbReference type="InterPro" id="IPR000408">
    <property type="entry name" value="Reg_chr_condens"/>
</dbReference>
<feature type="compositionally biased region" description="Low complexity" evidence="3">
    <location>
        <begin position="287"/>
        <end position="304"/>
    </location>
</feature>
<dbReference type="RefSeq" id="XP_046593408.1">
    <property type="nucleotide sequence ID" value="XM_046737452.1"/>
</dbReference>
<sequence>MAEIGAAEGSQSTINLLDENLFELRCLLKAGEISHSARSEIGRKQLLAFTTGNADLVLHYQPDVDCPPIVKRIPWFQGSYKRISALCFDPSGSWLLTASIDGSLYIVPALALVDENTSLDHRWATNDVTSFSSLNTQSSYARPSALVWWQGVVDCSHVGIIGTEHGEIVLVNLENGCQVGLTNVKGNVANLHICQDSSLDVVSLLITNQTHQQWRLILEQRTNGYVYPLEGGKPFHRSNPLLHSSGGLSDELKNFPTTRSRLQGLKQLSVEKLAILKQKLAETRSRSLTGSSARRDSSSSSGTDETITVGLSRHFSERREDLLNPELVPRDMFLTPQYTRQGQHLYTGYHPPTNHLTIHETEASMVPLYVHKMPSFCHNILLTQRLFYVTDVHQKSLLIISCPLSETRIGGDTEFNPESVIGRFSFARNNEIIDKVYRVTDFKVTTTKDTSGNSENQYGIPKKVEDIKADIPLVDTCIIVTNFAVYKIEVRRPLLSVFMDLVLKHKELEKAERLALVFGMNLQHLLENAGDILLSNKEFSRAIVLYKLSRCRLLKSVLKFASAGHTTELLSYVTGCLVPPSVIELSVTTRIHLSNLSVMAFTELTLRASAQQSNQTHKQFSNFLASNTFYDEVLAVNVAGQTGLWEVLQQLATQRGLYHQVLEVLMKVVRSLNLSSSQPAHHQLDSGLLMCLSESGLIQAMLVCPNLAKHHTAFVLANLATLQLFALQRLTALYDPTSPVLRPLLIRCRARHRTTSHSSQSSQFDSLDLTETLDEIGAPVEEFIETFLLILLTLIHKKSPALNYEPKLMHRIPVSNTERDIDDVNSNADFKRRALSAGFSHVALIRNNNVYTWGNAAQGCLGTGPTMSRYGSPQIIPTFQSMKVEVLSVSCGRCHSLAVTNNGIYAWGASQFGQLGLEKKLQCPNPELIVTLAHEIIVDAVAGQYHSVALTKDGRVFTWGWGVHGQLGHGNTIEKNIPTLVTSLLGTIVRQISAGHAHTLVLTADGDVYSFGSNVFGQLGNGTNIKSSLPVKVTLLPEKIWLITTGYFQNLAVTATNKLYTWGASPQVLRLQAQAQKKARILQQRVASDKVTQYIETLDKYNEIAQDSDSIAQSEQNNAQINETENSNEDSTNTTEQSKQTASIKLPTSPRLRGINVGAVEEAQTHLQPSLVDTSSVCGQIVQISTGCHHSCLLTKDGSVYVWGRNLDGQIGNGSRREVTIPMPLSYNPISSTPKVPPRHNGYKANEKRQSPDTDNGNANGGGNHNDGRSNYVPTNGNEDARRDEANRAIKAVSLCCGCDYTVAMQPGGTVLAWGSNNTAQLGRPPVEDSRGVERKLVLLKSSRRIVRLPHAAHSTLDTPSQVPNIPTPVISYRSYDVTPLAGLVQPLTVVEKSLGETTLHYILERLNGLYDSAKIMDKCIQLGNYQAASKISLLEHNFTDALSHQLKMLNTSHLKLYKFSYKCDRNQVETDSSVDLNDMAKAVENSLTSDAQTRHIKENTELFDKHMEQNLVDTLEESEEKKKMKMSASRSLDSFQSLEQELYTFDCQGGSEELCEDSKSEDISLDITEDALDSLYDEQKKNTFSENVPAFVKNAAQAGENSLPNLSDLTSAPRMSEELDSITRNLNHQKNANCATVSEDEQFLAQKKINVINRNILGNEAKGNQENAIVSEATSIVEFYVSEIEDESHATMREVLQIAIEFWIKHNLPIENLENILLRHMSKFFYPLGLLLFCQHNMDEAAVQNQGETEANSLTMMNSLSTKFCLQVCSTLLRHIDQGKPTPEYVELLSQLSAKHYGPPFTGYPGSNGNKTPEQMIDGVISTISSEECDSRPFIQVQAPDDVSSFLEADEDMMVFTCGHHFPVSTYHSEIIPRMEAELLTSEISPLPHTVQFLSDLLRRPGKVDTICPVCIPPALQNVVKTVPKN</sequence>
<evidence type="ECO:0000313" key="8">
    <source>
        <dbReference type="RefSeq" id="XP_046593408.1"/>
    </source>
</evidence>
<evidence type="ECO:0000313" key="5">
    <source>
        <dbReference type="Proteomes" id="UP000829291"/>
    </source>
</evidence>
<dbReference type="SUPFAM" id="SSF50978">
    <property type="entry name" value="WD40 repeat-like"/>
    <property type="match status" value="1"/>
</dbReference>
<feature type="region of interest" description="Disordered" evidence="3">
    <location>
        <begin position="1223"/>
        <end position="1280"/>
    </location>
</feature>
<evidence type="ECO:0000259" key="4">
    <source>
        <dbReference type="Pfam" id="PF25390"/>
    </source>
</evidence>
<dbReference type="KEGG" id="nlo:107218438"/>
<dbReference type="Pfam" id="PF13540">
    <property type="entry name" value="RCC1_2"/>
    <property type="match status" value="1"/>
</dbReference>
<dbReference type="PANTHER" id="PTHR22872">
    <property type="entry name" value="BTK-BINDING PROTEIN-RELATED"/>
    <property type="match status" value="1"/>
</dbReference>
<dbReference type="Proteomes" id="UP000829291">
    <property type="component" value="Chromosome 4"/>
</dbReference>
<dbReference type="RefSeq" id="XP_046593409.1">
    <property type="nucleotide sequence ID" value="XM_046737453.1"/>
</dbReference>
<feature type="repeat" description="RCC1" evidence="2">
    <location>
        <begin position="848"/>
        <end position="902"/>
    </location>
</feature>
<name>A0A6J0BC07_NEOLC</name>
<keyword evidence="1" id="KW-0677">Repeat</keyword>